<proteinExistence type="predicted"/>
<sequence>MTAQVAEEITELDINDIKVVSAEVIDRALSTIDSALAQMVRRELVSADEVSDLLLDVRNLLTTAVRG</sequence>
<name>A0A6J6EYQ7_9ZZZZ</name>
<dbReference type="EMBL" id="CAEZTS010000087">
    <property type="protein sequence ID" value="CAB4581286.1"/>
    <property type="molecule type" value="Genomic_DNA"/>
</dbReference>
<protein>
    <submittedName>
        <fullName evidence="1">Unannotated protein</fullName>
    </submittedName>
</protein>
<gene>
    <name evidence="1" type="ORF">UFOPK1722_01059</name>
</gene>
<reference evidence="1" key="1">
    <citation type="submission" date="2020-05" db="EMBL/GenBank/DDBJ databases">
        <authorList>
            <person name="Chiriac C."/>
            <person name="Salcher M."/>
            <person name="Ghai R."/>
            <person name="Kavagutti S V."/>
        </authorList>
    </citation>
    <scope>NUCLEOTIDE SEQUENCE</scope>
</reference>
<organism evidence="1">
    <name type="scientific">freshwater metagenome</name>
    <dbReference type="NCBI Taxonomy" id="449393"/>
    <lineage>
        <taxon>unclassified sequences</taxon>
        <taxon>metagenomes</taxon>
        <taxon>ecological metagenomes</taxon>
    </lineage>
</organism>
<accession>A0A6J6EYQ7</accession>
<evidence type="ECO:0000313" key="1">
    <source>
        <dbReference type="EMBL" id="CAB4581286.1"/>
    </source>
</evidence>
<dbReference type="AlphaFoldDB" id="A0A6J6EYQ7"/>